<dbReference type="InterPro" id="IPR036322">
    <property type="entry name" value="WD40_repeat_dom_sf"/>
</dbReference>
<dbReference type="PANTHER" id="PTHR12442:SF26">
    <property type="entry name" value="CYTOPLASMIC DYNEIN 2 INTERMEDIATE CHAIN 2"/>
    <property type="match status" value="1"/>
</dbReference>
<feature type="compositionally biased region" description="Basic and acidic residues" evidence="5">
    <location>
        <begin position="1"/>
        <end position="25"/>
    </location>
</feature>
<keyword evidence="7" id="KW-1185">Reference proteome</keyword>
<evidence type="ECO:0000256" key="3">
    <source>
        <dbReference type="ARBA" id="ARBA00022574"/>
    </source>
</evidence>
<dbReference type="FunFam" id="2.130.10.10:FF:000283">
    <property type="entry name" value="WD repeat domain 34"/>
    <property type="match status" value="1"/>
</dbReference>
<dbReference type="GO" id="GO:0045503">
    <property type="term" value="F:dynein light chain binding"/>
    <property type="evidence" value="ECO:0007669"/>
    <property type="project" value="TreeGrafter"/>
</dbReference>
<feature type="region of interest" description="Disordered" evidence="5">
    <location>
        <begin position="1"/>
        <end position="29"/>
    </location>
</feature>
<dbReference type="PANTHER" id="PTHR12442">
    <property type="entry name" value="DYNEIN INTERMEDIATE CHAIN"/>
    <property type="match status" value="1"/>
</dbReference>
<dbReference type="FunFam" id="2.130.10.10:FF:002186">
    <property type="entry name" value="WD repeat domain 34"/>
    <property type="match status" value="1"/>
</dbReference>
<evidence type="ECO:0000256" key="5">
    <source>
        <dbReference type="SAM" id="MobiDB-lite"/>
    </source>
</evidence>
<evidence type="ECO:0000313" key="6">
    <source>
        <dbReference type="EMBL" id="KAI7795944.1"/>
    </source>
</evidence>
<dbReference type="AlphaFoldDB" id="A0A9W7TFE8"/>
<keyword evidence="4" id="KW-0677">Repeat</keyword>
<dbReference type="InterPro" id="IPR015943">
    <property type="entry name" value="WD40/YVTN_repeat-like_dom_sf"/>
</dbReference>
<proteinExistence type="predicted"/>
<gene>
    <name evidence="6" type="ORF">IRJ41_010425</name>
</gene>
<dbReference type="OrthoDB" id="445052at2759"/>
<evidence type="ECO:0000256" key="2">
    <source>
        <dbReference type="ARBA" id="ARBA00022490"/>
    </source>
</evidence>
<dbReference type="Pfam" id="PF00400">
    <property type="entry name" value="WD40"/>
    <property type="match status" value="1"/>
</dbReference>
<dbReference type="SUPFAM" id="SSF50978">
    <property type="entry name" value="WD40 repeat-like"/>
    <property type="match status" value="1"/>
</dbReference>
<dbReference type="GO" id="GO:0005868">
    <property type="term" value="C:cytoplasmic dynein complex"/>
    <property type="evidence" value="ECO:0007669"/>
    <property type="project" value="TreeGrafter"/>
</dbReference>
<dbReference type="GO" id="GO:0097014">
    <property type="term" value="C:ciliary plasm"/>
    <property type="evidence" value="ECO:0007669"/>
    <property type="project" value="TreeGrafter"/>
</dbReference>
<comment type="caution">
    <text evidence="6">The sequence shown here is derived from an EMBL/GenBank/DDBJ whole genome shotgun (WGS) entry which is preliminary data.</text>
</comment>
<name>A0A9W7TFE8_TRIRA</name>
<reference evidence="6" key="1">
    <citation type="submission" date="2021-02" db="EMBL/GenBank/DDBJ databases">
        <title>Comparative genomics reveals that relaxation of natural selection precedes convergent phenotypic evolution of cavefish.</title>
        <authorList>
            <person name="Peng Z."/>
        </authorList>
    </citation>
    <scope>NUCLEOTIDE SEQUENCE</scope>
    <source>
        <tissue evidence="6">Muscle</tissue>
    </source>
</reference>
<dbReference type="Proteomes" id="UP001059041">
    <property type="component" value="Linkage Group LG19"/>
</dbReference>
<dbReference type="InterPro" id="IPR001680">
    <property type="entry name" value="WD40_rpt"/>
</dbReference>
<protein>
    <submittedName>
        <fullName evidence="6">WD repeat-containing protein 34</fullName>
    </submittedName>
</protein>
<keyword evidence="3" id="KW-0853">WD repeat</keyword>
<dbReference type="GO" id="GO:0045504">
    <property type="term" value="F:dynein heavy chain binding"/>
    <property type="evidence" value="ECO:0007669"/>
    <property type="project" value="TreeGrafter"/>
</dbReference>
<dbReference type="InterPro" id="IPR050687">
    <property type="entry name" value="Dynein_IC"/>
</dbReference>
<evidence type="ECO:0000256" key="4">
    <source>
        <dbReference type="ARBA" id="ARBA00022737"/>
    </source>
</evidence>
<organism evidence="6 7">
    <name type="scientific">Triplophysa rosa</name>
    <name type="common">Cave loach</name>
    <dbReference type="NCBI Taxonomy" id="992332"/>
    <lineage>
        <taxon>Eukaryota</taxon>
        <taxon>Metazoa</taxon>
        <taxon>Chordata</taxon>
        <taxon>Craniata</taxon>
        <taxon>Vertebrata</taxon>
        <taxon>Euteleostomi</taxon>
        <taxon>Actinopterygii</taxon>
        <taxon>Neopterygii</taxon>
        <taxon>Teleostei</taxon>
        <taxon>Ostariophysi</taxon>
        <taxon>Cypriniformes</taxon>
        <taxon>Nemacheilidae</taxon>
        <taxon>Triplophysa</taxon>
    </lineage>
</organism>
<sequence>MFTDETHDLVGAESTWRKSHQETQESRSCQTIPLHTTEAETQSKVVLDDGTQTDTQDQISQTLSLDPDPSDFPGLLDFLRGVEDVMILELEKNSKSHAFDGFEVNWEDQNKTVSCTYRLQHPKAHERHLQVTSVSWNCTGSVVACGFGRMDDGDWSNETSYVSTWNLDRQNVNTKRPDVDIDVSTPVMCLCFHPLLPSVVAGGLYSGEVVVWDTSRTHDPILAQTGMSADTHREPVYQVNWVLGARRGEYMVLSAGSGGRVLLWTVDGAKAKLILSSGYALIQQQLPWSGSVSKTRGSTTIGVTSLALSPWDLDTFLVGSEGGLVLKCSFSSEMVAAVPPDGESVTLRAPVQFSFSPRGGPIHSVHFSPFHRNLFISVGTDGLAHLHSVLQPRPLMSLRVSDSYGFGVRWSPTRPLVFAAVTGQGLVQMFDLGRRSSRPAATIDQNTGGQASYCLEFNPKHTNLMAVGNADGSVNIWQLSAELTEQGAKETAMLDQLANEVAD</sequence>
<dbReference type="SMART" id="SM00320">
    <property type="entry name" value="WD40"/>
    <property type="match status" value="7"/>
</dbReference>
<dbReference type="EMBL" id="JAFHDT010000019">
    <property type="protein sequence ID" value="KAI7795944.1"/>
    <property type="molecule type" value="Genomic_DNA"/>
</dbReference>
<dbReference type="GO" id="GO:0042073">
    <property type="term" value="P:intraciliary transport"/>
    <property type="evidence" value="ECO:0007669"/>
    <property type="project" value="TreeGrafter"/>
</dbReference>
<evidence type="ECO:0000313" key="7">
    <source>
        <dbReference type="Proteomes" id="UP001059041"/>
    </source>
</evidence>
<dbReference type="Gene3D" id="2.130.10.10">
    <property type="entry name" value="YVTN repeat-like/Quinoprotein amine dehydrogenase"/>
    <property type="match status" value="2"/>
</dbReference>
<evidence type="ECO:0000256" key="1">
    <source>
        <dbReference type="ARBA" id="ARBA00004496"/>
    </source>
</evidence>
<comment type="subcellular location">
    <subcellularLocation>
        <location evidence="1">Cytoplasm</location>
    </subcellularLocation>
</comment>
<accession>A0A9W7TFE8</accession>
<keyword evidence="2" id="KW-0963">Cytoplasm</keyword>